<feature type="signal peptide" evidence="6">
    <location>
        <begin position="1"/>
        <end position="26"/>
    </location>
</feature>
<evidence type="ECO:0000256" key="4">
    <source>
        <dbReference type="ARBA" id="ARBA00022833"/>
    </source>
</evidence>
<keyword evidence="3" id="KW-0378">Hydrolase</keyword>
<dbReference type="InterPro" id="IPR050626">
    <property type="entry name" value="Peptidase_M16"/>
</dbReference>
<reference evidence="9 10" key="1">
    <citation type="submission" date="2022-01" db="EMBL/GenBank/DDBJ databases">
        <title>Flavihumibacter sp. nov., isolated from sediment of a river.</title>
        <authorList>
            <person name="Liu H."/>
        </authorList>
    </citation>
    <scope>NUCLEOTIDE SEQUENCE [LARGE SCALE GENOMIC DNA]</scope>
    <source>
        <strain evidence="9 10">RY-1</strain>
    </source>
</reference>
<evidence type="ECO:0000256" key="3">
    <source>
        <dbReference type="ARBA" id="ARBA00022801"/>
    </source>
</evidence>
<evidence type="ECO:0000256" key="2">
    <source>
        <dbReference type="ARBA" id="ARBA00022670"/>
    </source>
</evidence>
<accession>A0ABS9BFS7</accession>
<dbReference type="InterPro" id="IPR011249">
    <property type="entry name" value="Metalloenz_LuxS/M16"/>
</dbReference>
<dbReference type="SUPFAM" id="SSF63411">
    <property type="entry name" value="LuxS/MPP-like metallohydrolase"/>
    <property type="match status" value="4"/>
</dbReference>
<keyword evidence="5" id="KW-0482">Metalloprotease</keyword>
<dbReference type="InterPro" id="IPR011765">
    <property type="entry name" value="Pept_M16_N"/>
</dbReference>
<dbReference type="Gene3D" id="3.30.830.10">
    <property type="entry name" value="Metalloenzyme, LuxS/M16 peptidase-like"/>
    <property type="match status" value="4"/>
</dbReference>
<keyword evidence="6" id="KW-0732">Signal</keyword>
<evidence type="ECO:0000313" key="10">
    <source>
        <dbReference type="Proteomes" id="UP001200145"/>
    </source>
</evidence>
<evidence type="ECO:0000259" key="8">
    <source>
        <dbReference type="Pfam" id="PF05193"/>
    </source>
</evidence>
<dbReference type="InterPro" id="IPR007863">
    <property type="entry name" value="Peptidase_M16_C"/>
</dbReference>
<dbReference type="Pfam" id="PF00675">
    <property type="entry name" value="Peptidase_M16"/>
    <property type="match status" value="1"/>
</dbReference>
<comment type="caution">
    <text evidence="9">The sequence shown here is derived from an EMBL/GenBank/DDBJ whole genome shotgun (WGS) entry which is preliminary data.</text>
</comment>
<feature type="chain" id="PRO_5045562629" evidence="6">
    <location>
        <begin position="27"/>
        <end position="949"/>
    </location>
</feature>
<proteinExistence type="inferred from homology"/>
<name>A0ABS9BFS7_9BACT</name>
<keyword evidence="10" id="KW-1185">Reference proteome</keyword>
<dbReference type="PANTHER" id="PTHR43690">
    <property type="entry name" value="NARDILYSIN"/>
    <property type="match status" value="1"/>
</dbReference>
<gene>
    <name evidence="9" type="ORF">L0U88_04790</name>
</gene>
<protein>
    <submittedName>
        <fullName evidence="9">Insulinase family protein</fullName>
    </submittedName>
</protein>
<dbReference type="PANTHER" id="PTHR43690:SF34">
    <property type="entry name" value="ZINC PROTEASE PQQL-LIKE"/>
    <property type="match status" value="1"/>
</dbReference>
<evidence type="ECO:0000256" key="1">
    <source>
        <dbReference type="ARBA" id="ARBA00007261"/>
    </source>
</evidence>
<sequence>MKENTWFRKCLLMLLFLVTQLGTVLAQQSMDAVLPPDPSVKIGKLGNGLTYYIRSNKMPENKVELRLVINAGSNNEDDDQLGLAHMAEHMAFNGTKNFKKNEIVSFLQDIGVGFGNDLNAYTSFDETVYMLPIPTDKPGNLEKGFQVLEDWAHQVTYLDEDIESERAIILEESRLGKGAQDRMMRQIYPALFAGSRYAARLPIGSEQVIKTFKPDAIRRFYKDWYRPNLMAVMVVGDVEPGMAEQLIRKHFEGLKNPANERKRETVKIPEYLKKEALVVTDKEATGYSITLNYPITSAEEDKTVGGYRRNLVRQLFSSMLNQRLQEVAQQANPPFVGAGAGYGDFVRGHENFRAVAVVGTGDIKKGLEALTTELERVNKFGFTASELDRVKKSMLSSMERSYNNRDKTESQVWIDEYVRNFLSGEVIPGIEKEFALVKELVPGISLEELNATGKNALAKDNQLVYVTGPEPDANSSLPAPADLLAIVSSAASKNITAYEEKAVASSLLAATPKAGKVVKKELDKTMGTTKLTLSNGVMVTLKPTSFKNDQILLGATRNGGRNYYGAADKYNAQFAVQVISSMGVGEFSPTDLKKALAGKTVNLAPSIGEVSDGFNGSSGNKDIETLLQLVHLQVTSPRKDTALFRSFIQRSVAQYAALSANPQAAFLDTLNQVLYNNNPQAPVVFPKVENFKQINLDRTMEIYKERIGDATGMQFVLVGSFKEEELIPLLETYLGSLPVSGQKFEKKDNKVRPISGNKQLMVMKGKEQKSLILNFYTGELKYSQDMELKAQAIAEILNIRVIEELREKIQGIYGGGFFVEVAKFPYPNYSFVLQLPCGPEKVDTLLKAVNAEIDWITKKGPDSSYLNKVKKQWIEQYKTNQKENGTWLRQLMSQASEGQDPSYFLQYEEKVNKLTVKDIQEAAKLLLNRKNVFSAILMPEKITEAKKPF</sequence>
<dbReference type="EMBL" id="JAKEVY010000001">
    <property type="protein sequence ID" value="MCF1713947.1"/>
    <property type="molecule type" value="Genomic_DNA"/>
</dbReference>
<evidence type="ECO:0000313" key="9">
    <source>
        <dbReference type="EMBL" id="MCF1713947.1"/>
    </source>
</evidence>
<evidence type="ECO:0000259" key="7">
    <source>
        <dbReference type="Pfam" id="PF00675"/>
    </source>
</evidence>
<feature type="domain" description="Peptidase M16 N-terminal" evidence="7">
    <location>
        <begin position="55"/>
        <end position="174"/>
    </location>
</feature>
<comment type="similarity">
    <text evidence="1">Belongs to the peptidase M16 family.</text>
</comment>
<feature type="domain" description="Peptidase M16 C-terminal" evidence="8">
    <location>
        <begin position="212"/>
        <end position="393"/>
    </location>
</feature>
<evidence type="ECO:0000256" key="5">
    <source>
        <dbReference type="ARBA" id="ARBA00023049"/>
    </source>
</evidence>
<keyword evidence="4" id="KW-0862">Zinc</keyword>
<keyword evidence="2" id="KW-0645">Protease</keyword>
<dbReference type="Pfam" id="PF05193">
    <property type="entry name" value="Peptidase_M16_C"/>
    <property type="match status" value="2"/>
</dbReference>
<organism evidence="9 10">
    <name type="scientific">Flavihumibacter fluminis</name>
    <dbReference type="NCBI Taxonomy" id="2909236"/>
    <lineage>
        <taxon>Bacteria</taxon>
        <taxon>Pseudomonadati</taxon>
        <taxon>Bacteroidota</taxon>
        <taxon>Chitinophagia</taxon>
        <taxon>Chitinophagales</taxon>
        <taxon>Chitinophagaceae</taxon>
        <taxon>Flavihumibacter</taxon>
    </lineage>
</organism>
<evidence type="ECO:0000256" key="6">
    <source>
        <dbReference type="SAM" id="SignalP"/>
    </source>
</evidence>
<dbReference type="Proteomes" id="UP001200145">
    <property type="component" value="Unassembled WGS sequence"/>
</dbReference>
<dbReference type="RefSeq" id="WP_234864474.1">
    <property type="nucleotide sequence ID" value="NZ_JAKEVY010000001.1"/>
</dbReference>
<feature type="domain" description="Peptidase M16 C-terminal" evidence="8">
    <location>
        <begin position="699"/>
        <end position="872"/>
    </location>
</feature>